<keyword evidence="2" id="KW-0732">Signal</keyword>
<keyword evidence="3" id="KW-1185">Reference proteome</keyword>
<proteinExistence type="predicted"/>
<evidence type="ECO:0000256" key="2">
    <source>
        <dbReference type="SAM" id="SignalP"/>
    </source>
</evidence>
<feature type="chain" id="PRO_5009314500" evidence="2">
    <location>
        <begin position="19"/>
        <end position="122"/>
    </location>
</feature>
<evidence type="ECO:0000313" key="4">
    <source>
        <dbReference type="WBParaSite" id="L893_g4811.t1"/>
    </source>
</evidence>
<organism evidence="3 4">
    <name type="scientific">Steinernema glaseri</name>
    <dbReference type="NCBI Taxonomy" id="37863"/>
    <lineage>
        <taxon>Eukaryota</taxon>
        <taxon>Metazoa</taxon>
        <taxon>Ecdysozoa</taxon>
        <taxon>Nematoda</taxon>
        <taxon>Chromadorea</taxon>
        <taxon>Rhabditida</taxon>
        <taxon>Tylenchina</taxon>
        <taxon>Panagrolaimomorpha</taxon>
        <taxon>Strongyloidoidea</taxon>
        <taxon>Steinernematidae</taxon>
        <taxon>Steinernema</taxon>
    </lineage>
</organism>
<evidence type="ECO:0000256" key="1">
    <source>
        <dbReference type="SAM" id="MobiDB-lite"/>
    </source>
</evidence>
<feature type="signal peptide" evidence="2">
    <location>
        <begin position="1"/>
        <end position="18"/>
    </location>
</feature>
<accession>A0A1I8ADI7</accession>
<protein>
    <submittedName>
        <fullName evidence="4">Cyclin_C domain-containing protein</fullName>
    </submittedName>
</protein>
<dbReference type="WBParaSite" id="L893_g4811.t1">
    <property type="protein sequence ID" value="L893_g4811.t1"/>
    <property type="gene ID" value="L893_g4811"/>
</dbReference>
<feature type="region of interest" description="Disordered" evidence="1">
    <location>
        <begin position="95"/>
        <end position="122"/>
    </location>
</feature>
<dbReference type="Proteomes" id="UP000095287">
    <property type="component" value="Unplaced"/>
</dbReference>
<feature type="compositionally biased region" description="Basic and acidic residues" evidence="1">
    <location>
        <begin position="111"/>
        <end position="122"/>
    </location>
</feature>
<reference evidence="4" key="1">
    <citation type="submission" date="2016-11" db="UniProtKB">
        <authorList>
            <consortium name="WormBaseParasite"/>
        </authorList>
    </citation>
    <scope>IDENTIFICATION</scope>
</reference>
<name>A0A1I8ADI7_9BILA</name>
<evidence type="ECO:0000313" key="3">
    <source>
        <dbReference type="Proteomes" id="UP000095287"/>
    </source>
</evidence>
<sequence>MEVRVMYALGWLLQHFGAAVFTIQNIPVPLREFCTRLHHAIEYVERTTPVQGNVALIASQAIWRSVEEDYYTDVLDLIHVCRFTDLILKQSKASLSLRSAPVKPHTPTARVSEDSYLKTEEV</sequence>
<dbReference type="AlphaFoldDB" id="A0A1I8ADI7"/>